<sequence length="231" mass="26299">MPPGRPKIYKTAEEKTLANRAKSKRSYHKNKDVSKVCSPRTRPIGSGRRKLYHTSEEKVLANRAKSKRSYHKMIKAISTRRAVRYRAETTKNRRVLAAVRDRKHPSNPVDVAGWMSLVHDVSKKFNTLIHGGVVPQYMAELYRKYTISRRNTTFTDPILEVEALRSTMLRCEAGLLQLSGVDENFRTAETLGKAVQQALACLEDVLCATMDGDSELFEMHSKGELLYQTLM</sequence>
<dbReference type="Proteomes" id="UP000824881">
    <property type="component" value="Unassembled WGS sequence"/>
</dbReference>
<gene>
    <name evidence="1" type="ORF">CCMSSC00406_0010399</name>
</gene>
<comment type="caution">
    <text evidence="1">The sequence shown here is derived from an EMBL/GenBank/DDBJ whole genome shotgun (WGS) entry which is preliminary data.</text>
</comment>
<organism evidence="1 2">
    <name type="scientific">Pleurotus cornucopiae</name>
    <name type="common">Cornucopia mushroom</name>
    <dbReference type="NCBI Taxonomy" id="5321"/>
    <lineage>
        <taxon>Eukaryota</taxon>
        <taxon>Fungi</taxon>
        <taxon>Dikarya</taxon>
        <taxon>Basidiomycota</taxon>
        <taxon>Agaricomycotina</taxon>
        <taxon>Agaricomycetes</taxon>
        <taxon>Agaricomycetidae</taxon>
        <taxon>Agaricales</taxon>
        <taxon>Pleurotineae</taxon>
        <taxon>Pleurotaceae</taxon>
        <taxon>Pleurotus</taxon>
    </lineage>
</organism>
<proteinExistence type="predicted"/>
<evidence type="ECO:0000313" key="2">
    <source>
        <dbReference type="Proteomes" id="UP000824881"/>
    </source>
</evidence>
<name>A0ACB7J3P4_PLECO</name>
<evidence type="ECO:0000313" key="1">
    <source>
        <dbReference type="EMBL" id="KAG9225188.1"/>
    </source>
</evidence>
<accession>A0ACB7J3P4</accession>
<dbReference type="EMBL" id="WQMT02000003">
    <property type="protein sequence ID" value="KAG9225188.1"/>
    <property type="molecule type" value="Genomic_DNA"/>
</dbReference>
<reference evidence="1 2" key="1">
    <citation type="journal article" date="2021" name="Appl. Environ. Microbiol.">
        <title>Genetic linkage and physical mapping for an oyster mushroom Pleurotus cornucopiae and QTL analysis for the trait cap color.</title>
        <authorList>
            <person name="Zhang Y."/>
            <person name="Gao W."/>
            <person name="Sonnenberg A."/>
            <person name="Chen Q."/>
            <person name="Zhang J."/>
            <person name="Huang C."/>
        </authorList>
    </citation>
    <scope>NUCLEOTIDE SEQUENCE [LARGE SCALE GENOMIC DNA]</scope>
    <source>
        <strain evidence="1">CCMSSC00406</strain>
    </source>
</reference>
<protein>
    <submittedName>
        <fullName evidence="1">Uncharacterized protein</fullName>
    </submittedName>
</protein>
<keyword evidence="2" id="KW-1185">Reference proteome</keyword>